<evidence type="ECO:0000259" key="7">
    <source>
        <dbReference type="Pfam" id="PF03168"/>
    </source>
</evidence>
<dbReference type="InterPro" id="IPR044839">
    <property type="entry name" value="NDR1-like"/>
</dbReference>
<reference evidence="8" key="1">
    <citation type="journal article" date="2013" name="Nat. Biotechnol.">
        <title>Draft genome sequence of chickpea (Cicer arietinum) provides a resource for trait improvement.</title>
        <authorList>
            <person name="Varshney R.K."/>
            <person name="Song C."/>
            <person name="Saxena R.K."/>
            <person name="Azam S."/>
            <person name="Yu S."/>
            <person name="Sharpe A.G."/>
            <person name="Cannon S."/>
            <person name="Baek J."/>
            <person name="Rosen B.D."/>
            <person name="Tar'an B."/>
            <person name="Millan T."/>
            <person name="Zhang X."/>
            <person name="Ramsay L.D."/>
            <person name="Iwata A."/>
            <person name="Wang Y."/>
            <person name="Nelson W."/>
            <person name="Farmer A.D."/>
            <person name="Gaur P.M."/>
            <person name="Soderlund C."/>
            <person name="Penmetsa R.V."/>
            <person name="Xu C."/>
            <person name="Bharti A.K."/>
            <person name="He W."/>
            <person name="Winter P."/>
            <person name="Zhao S."/>
            <person name="Hane J.K."/>
            <person name="Carrasquilla-Garcia N."/>
            <person name="Condie J.A."/>
            <person name="Upadhyaya H.D."/>
            <person name="Luo M.C."/>
            <person name="Thudi M."/>
            <person name="Gowda C.L."/>
            <person name="Singh N.P."/>
            <person name="Lichtenzveig J."/>
            <person name="Gali K.K."/>
            <person name="Rubio J."/>
            <person name="Nadarajan N."/>
            <person name="Dolezel J."/>
            <person name="Bansal K.C."/>
            <person name="Xu X."/>
            <person name="Edwards D."/>
            <person name="Zhang G."/>
            <person name="Kahl G."/>
            <person name="Gil J."/>
            <person name="Singh K.B."/>
            <person name="Datta S.K."/>
            <person name="Jackson S.A."/>
            <person name="Wang J."/>
            <person name="Cook D.R."/>
        </authorList>
    </citation>
    <scope>NUCLEOTIDE SEQUENCE [LARGE SCALE GENOMIC DNA]</scope>
    <source>
        <strain evidence="8">cv. CDC Frontier</strain>
    </source>
</reference>
<evidence type="ECO:0000313" key="9">
    <source>
        <dbReference type="RefSeq" id="XP_004490745.1"/>
    </source>
</evidence>
<name>A0A1S2XMW5_CICAR</name>
<feature type="transmembrane region" description="Helical" evidence="6">
    <location>
        <begin position="66"/>
        <end position="92"/>
    </location>
</feature>
<evidence type="ECO:0000256" key="6">
    <source>
        <dbReference type="SAM" id="Phobius"/>
    </source>
</evidence>
<feature type="compositionally biased region" description="Polar residues" evidence="5">
    <location>
        <begin position="38"/>
        <end position="52"/>
    </location>
</feature>
<keyword evidence="4 6" id="KW-0472">Membrane</keyword>
<comment type="subcellular location">
    <subcellularLocation>
        <location evidence="1">Membrane</location>
        <topology evidence="1">Single-pass membrane protein</topology>
    </subcellularLocation>
</comment>
<dbReference type="KEGG" id="cam:101502084"/>
<dbReference type="AlphaFoldDB" id="A0A1S2XMW5"/>
<dbReference type="GO" id="GO:0098542">
    <property type="term" value="P:defense response to other organism"/>
    <property type="evidence" value="ECO:0007669"/>
    <property type="project" value="InterPro"/>
</dbReference>
<evidence type="ECO:0000256" key="3">
    <source>
        <dbReference type="ARBA" id="ARBA00022989"/>
    </source>
</evidence>
<keyword evidence="2 6" id="KW-0812">Transmembrane</keyword>
<sequence length="253" mass="28679">MTDQQKIHPLHDVESQEQQNPSAPLVARNTSKSDEQQQNHLPPFPSTQQNIPSKPAKKRKSCCCRLFCWIFSILIILIIAIGITIGILFLAFRPKIPKYSVDELTITQFDLSNNNSLSVTFNLTITARNPNKKIGIDYRGGSHISAWYTDTKLCEGALPKFYQGHKNITVLSIPLTGQTQNATGLRDTLVQKVQSDGSVPLHLKVKQPVRIKFGKLKIFKINFRVRCRIVVDNFSDNNSIRIKDSSCKFRFKL</sequence>
<dbReference type="Proteomes" id="UP000087171">
    <property type="component" value="Chromosome Ca2"/>
</dbReference>
<dbReference type="Gene3D" id="2.60.40.1820">
    <property type="match status" value="1"/>
</dbReference>
<keyword evidence="8" id="KW-1185">Reference proteome</keyword>
<evidence type="ECO:0000313" key="8">
    <source>
        <dbReference type="Proteomes" id="UP000087171"/>
    </source>
</evidence>
<evidence type="ECO:0000256" key="1">
    <source>
        <dbReference type="ARBA" id="ARBA00004167"/>
    </source>
</evidence>
<dbReference type="STRING" id="3827.A0A1S2XMW5"/>
<proteinExistence type="predicted"/>
<protein>
    <submittedName>
        <fullName evidence="9">NDR1/HIN1-like protein 6</fullName>
    </submittedName>
</protein>
<dbReference type="RefSeq" id="XP_004490745.1">
    <property type="nucleotide sequence ID" value="XM_004490688.3"/>
</dbReference>
<keyword evidence="3 6" id="KW-1133">Transmembrane helix</keyword>
<dbReference type="GO" id="GO:0005886">
    <property type="term" value="C:plasma membrane"/>
    <property type="evidence" value="ECO:0007669"/>
    <property type="project" value="TreeGrafter"/>
</dbReference>
<evidence type="ECO:0000256" key="2">
    <source>
        <dbReference type="ARBA" id="ARBA00022692"/>
    </source>
</evidence>
<dbReference type="eggNOG" id="ENOG502QVVS">
    <property type="taxonomic scope" value="Eukaryota"/>
</dbReference>
<dbReference type="Pfam" id="PF03168">
    <property type="entry name" value="LEA_2"/>
    <property type="match status" value="1"/>
</dbReference>
<dbReference type="PANTHER" id="PTHR31234:SF72">
    <property type="entry name" value="NDR1_HIN1-LIKE PROTEIN 6"/>
    <property type="match status" value="1"/>
</dbReference>
<accession>A0A1S2XMW5</accession>
<feature type="region of interest" description="Disordered" evidence="5">
    <location>
        <begin position="1"/>
        <end position="54"/>
    </location>
</feature>
<dbReference type="PaxDb" id="3827-XP_004490745.1"/>
<reference evidence="9" key="2">
    <citation type="submission" date="2025-08" db="UniProtKB">
        <authorList>
            <consortium name="RefSeq"/>
        </authorList>
    </citation>
    <scope>IDENTIFICATION</scope>
    <source>
        <tissue evidence="9">Etiolated seedlings</tissue>
    </source>
</reference>
<organism evidence="8 9">
    <name type="scientific">Cicer arietinum</name>
    <name type="common">Chickpea</name>
    <name type="synonym">Garbanzo</name>
    <dbReference type="NCBI Taxonomy" id="3827"/>
    <lineage>
        <taxon>Eukaryota</taxon>
        <taxon>Viridiplantae</taxon>
        <taxon>Streptophyta</taxon>
        <taxon>Embryophyta</taxon>
        <taxon>Tracheophyta</taxon>
        <taxon>Spermatophyta</taxon>
        <taxon>Magnoliopsida</taxon>
        <taxon>eudicotyledons</taxon>
        <taxon>Gunneridae</taxon>
        <taxon>Pentapetalae</taxon>
        <taxon>rosids</taxon>
        <taxon>fabids</taxon>
        <taxon>Fabales</taxon>
        <taxon>Fabaceae</taxon>
        <taxon>Papilionoideae</taxon>
        <taxon>50 kb inversion clade</taxon>
        <taxon>NPAAA clade</taxon>
        <taxon>Hologalegina</taxon>
        <taxon>IRL clade</taxon>
        <taxon>Cicereae</taxon>
        <taxon>Cicer</taxon>
    </lineage>
</organism>
<evidence type="ECO:0000256" key="4">
    <source>
        <dbReference type="ARBA" id="ARBA00023136"/>
    </source>
</evidence>
<dbReference type="OrthoDB" id="1917746at2759"/>
<feature type="compositionally biased region" description="Basic and acidic residues" evidence="5">
    <location>
        <begin position="1"/>
        <end position="14"/>
    </location>
</feature>
<evidence type="ECO:0000256" key="5">
    <source>
        <dbReference type="SAM" id="MobiDB-lite"/>
    </source>
</evidence>
<dbReference type="PANTHER" id="PTHR31234">
    <property type="entry name" value="LATE EMBRYOGENESIS ABUNDANT (LEA) HYDROXYPROLINE-RICH GLYCOPROTEIN FAMILY"/>
    <property type="match status" value="1"/>
</dbReference>
<dbReference type="GeneID" id="101502084"/>
<gene>
    <name evidence="9" type="primary">LOC101502084</name>
</gene>
<feature type="domain" description="Late embryogenesis abundant protein LEA-2 subgroup" evidence="7">
    <location>
        <begin position="124"/>
        <end position="227"/>
    </location>
</feature>
<dbReference type="InterPro" id="IPR004864">
    <property type="entry name" value="LEA_2"/>
</dbReference>